<dbReference type="EMBL" id="BARS01051426">
    <property type="protein sequence ID" value="GAG45289.1"/>
    <property type="molecule type" value="Genomic_DNA"/>
</dbReference>
<dbReference type="SUPFAM" id="SSF49785">
    <property type="entry name" value="Galactose-binding domain-like"/>
    <property type="match status" value="1"/>
</dbReference>
<dbReference type="Pfam" id="PF02018">
    <property type="entry name" value="CBM_4_9"/>
    <property type="match status" value="1"/>
</dbReference>
<accession>X0XQ22</accession>
<proteinExistence type="predicted"/>
<protein>
    <recommendedName>
        <fullName evidence="2">CBM-cenC domain-containing protein</fullName>
    </recommendedName>
</protein>
<keyword evidence="1" id="KW-0378">Hydrolase</keyword>
<dbReference type="AlphaFoldDB" id="X0XQ22"/>
<feature type="non-terminal residue" evidence="3">
    <location>
        <position position="1"/>
    </location>
</feature>
<gene>
    <name evidence="3" type="ORF">S01H1_76607</name>
</gene>
<feature type="domain" description="CBM-cenC" evidence="2">
    <location>
        <begin position="89"/>
        <end position="213"/>
    </location>
</feature>
<dbReference type="GO" id="GO:0016798">
    <property type="term" value="F:hydrolase activity, acting on glycosyl bonds"/>
    <property type="evidence" value="ECO:0007669"/>
    <property type="project" value="InterPro"/>
</dbReference>
<dbReference type="InterPro" id="IPR003305">
    <property type="entry name" value="CenC_carb-bd"/>
</dbReference>
<evidence type="ECO:0000313" key="3">
    <source>
        <dbReference type="EMBL" id="GAG45289.1"/>
    </source>
</evidence>
<comment type="caution">
    <text evidence="3">The sequence shown here is derived from an EMBL/GenBank/DDBJ whole genome shotgun (WGS) entry which is preliminary data.</text>
</comment>
<dbReference type="InterPro" id="IPR008979">
    <property type="entry name" value="Galactose-bd-like_sf"/>
</dbReference>
<evidence type="ECO:0000259" key="2">
    <source>
        <dbReference type="Pfam" id="PF02018"/>
    </source>
</evidence>
<dbReference type="Gene3D" id="2.60.120.260">
    <property type="entry name" value="Galactose-binding domain-like"/>
    <property type="match status" value="1"/>
</dbReference>
<reference evidence="3" key="1">
    <citation type="journal article" date="2014" name="Front. Microbiol.">
        <title>High frequency of phylogenetically diverse reductive dehalogenase-homologous genes in deep subseafloor sedimentary metagenomes.</title>
        <authorList>
            <person name="Kawai M."/>
            <person name="Futagami T."/>
            <person name="Toyoda A."/>
            <person name="Takaki Y."/>
            <person name="Nishi S."/>
            <person name="Hori S."/>
            <person name="Arai W."/>
            <person name="Tsubouchi T."/>
            <person name="Morono Y."/>
            <person name="Uchiyama I."/>
            <person name="Ito T."/>
            <person name="Fujiyama A."/>
            <person name="Inagaki F."/>
            <person name="Takami H."/>
        </authorList>
    </citation>
    <scope>NUCLEOTIDE SEQUENCE</scope>
    <source>
        <strain evidence="3">Expedition CK06-06</strain>
    </source>
</reference>
<organism evidence="3">
    <name type="scientific">marine sediment metagenome</name>
    <dbReference type="NCBI Taxonomy" id="412755"/>
    <lineage>
        <taxon>unclassified sequences</taxon>
        <taxon>metagenomes</taxon>
        <taxon>ecological metagenomes</taxon>
    </lineage>
</organism>
<sequence>FLPRFHLKEKALGIYDKLIFASKDKNADESELSAQVMVEKAKTAFVFGGEVLGETETSESIGGQSNAWDEYVPLTEDIYLSSLQTTTVNILRNSSFEEEAGDEPRQWKYQHFSDSANTSPSDQIYRSGKKGLLISGSSSANFGVSQPNVKLRKSRTYTLSLYVRPVNASSATVKIGFWDSIGNKRAEMKDFSFSGTGEWQRISMNIDNTGNWEGKEWFPIIEVMGLTSGTLVLED</sequence>
<feature type="non-terminal residue" evidence="3">
    <location>
        <position position="235"/>
    </location>
</feature>
<name>X0XQ22_9ZZZZ</name>
<evidence type="ECO:0000256" key="1">
    <source>
        <dbReference type="ARBA" id="ARBA00022801"/>
    </source>
</evidence>